<dbReference type="Pfam" id="PF04191">
    <property type="entry name" value="PEMT"/>
    <property type="match status" value="1"/>
</dbReference>
<dbReference type="Gene3D" id="1.20.120.1630">
    <property type="match status" value="1"/>
</dbReference>
<sequence length="166" mass="18818">MTSKQNTRAGLGRRGEWLVALQFALMAIFFLLPVWQPGLGAAAMDATMLWRSLGAGLLGLVALVFGGLGSHHIRDYLTPLPYPVDHSQLVQHGVYGLVRHPLYASLLFAGLAWTLYHLSLSHLLFLAVCFLFFDYKASREEAWLTERHPEYVAYAQRVRKFLPWVY</sequence>
<dbReference type="RefSeq" id="WP_150092862.1">
    <property type="nucleotide sequence ID" value="NZ_JBFUOH010000059.1"/>
</dbReference>
<gene>
    <name evidence="6" type="ORF">F2Q65_09760</name>
</gene>
<feature type="transmembrane region" description="Helical" evidence="5">
    <location>
        <begin position="48"/>
        <end position="68"/>
    </location>
</feature>
<keyword evidence="3 5" id="KW-1133">Transmembrane helix</keyword>
<dbReference type="PANTHER" id="PTHR12714">
    <property type="entry name" value="PROTEIN-S ISOPRENYLCYSTEINE O-METHYLTRANSFERASE"/>
    <property type="match status" value="1"/>
</dbReference>
<keyword evidence="7" id="KW-1185">Reference proteome</keyword>
<evidence type="ECO:0000313" key="6">
    <source>
        <dbReference type="EMBL" id="KAA6185184.1"/>
    </source>
</evidence>
<dbReference type="Proteomes" id="UP000322981">
    <property type="component" value="Unassembled WGS sequence"/>
</dbReference>
<keyword evidence="4 5" id="KW-0472">Membrane</keyword>
<dbReference type="GO" id="GO:0032259">
    <property type="term" value="P:methylation"/>
    <property type="evidence" value="ECO:0007669"/>
    <property type="project" value="UniProtKB-KW"/>
</dbReference>
<dbReference type="PANTHER" id="PTHR12714:SF24">
    <property type="entry name" value="SLR1182 PROTEIN"/>
    <property type="match status" value="1"/>
</dbReference>
<keyword evidence="6" id="KW-0489">Methyltransferase</keyword>
<evidence type="ECO:0000256" key="3">
    <source>
        <dbReference type="ARBA" id="ARBA00022989"/>
    </source>
</evidence>
<evidence type="ECO:0000313" key="7">
    <source>
        <dbReference type="Proteomes" id="UP000322981"/>
    </source>
</evidence>
<evidence type="ECO:0000256" key="5">
    <source>
        <dbReference type="SAM" id="Phobius"/>
    </source>
</evidence>
<comment type="subcellular location">
    <subcellularLocation>
        <location evidence="1">Endomembrane system</location>
        <topology evidence="1">Multi-pass membrane protein</topology>
    </subcellularLocation>
</comment>
<name>A0A5M8FL18_9GAMM</name>
<dbReference type="GO" id="GO:0012505">
    <property type="term" value="C:endomembrane system"/>
    <property type="evidence" value="ECO:0007669"/>
    <property type="project" value="UniProtKB-SubCell"/>
</dbReference>
<keyword evidence="2 5" id="KW-0812">Transmembrane</keyword>
<protein>
    <submittedName>
        <fullName evidence="6">Isoprenylcysteine carboxylmethyltransferase family protein</fullName>
    </submittedName>
</protein>
<dbReference type="InterPro" id="IPR007318">
    <property type="entry name" value="Phopholipid_MeTrfase"/>
</dbReference>
<evidence type="ECO:0000256" key="1">
    <source>
        <dbReference type="ARBA" id="ARBA00004127"/>
    </source>
</evidence>
<evidence type="ECO:0000256" key="2">
    <source>
        <dbReference type="ARBA" id="ARBA00022692"/>
    </source>
</evidence>
<evidence type="ECO:0000256" key="4">
    <source>
        <dbReference type="ARBA" id="ARBA00023136"/>
    </source>
</evidence>
<feature type="transmembrane region" description="Helical" evidence="5">
    <location>
        <begin position="106"/>
        <end position="133"/>
    </location>
</feature>
<reference evidence="6 7" key="1">
    <citation type="submission" date="2019-09" db="EMBL/GenBank/DDBJ databases">
        <title>Whole-genome sequence of the purple sulfur bacterium Thiohalocapsa marina DSM 19078.</title>
        <authorList>
            <person name="Kyndt J.A."/>
            <person name="Meyer T.E."/>
        </authorList>
    </citation>
    <scope>NUCLEOTIDE SEQUENCE [LARGE SCALE GENOMIC DNA]</scope>
    <source>
        <strain evidence="6 7">DSM 19078</strain>
    </source>
</reference>
<dbReference type="OrthoDB" id="9789029at2"/>
<accession>A0A5M8FL18</accession>
<comment type="caution">
    <text evidence="6">The sequence shown here is derived from an EMBL/GenBank/DDBJ whole genome shotgun (WGS) entry which is preliminary data.</text>
</comment>
<feature type="transmembrane region" description="Helical" evidence="5">
    <location>
        <begin position="17"/>
        <end position="36"/>
    </location>
</feature>
<dbReference type="AlphaFoldDB" id="A0A5M8FL18"/>
<dbReference type="EMBL" id="VWXX01000012">
    <property type="protein sequence ID" value="KAA6185184.1"/>
    <property type="molecule type" value="Genomic_DNA"/>
</dbReference>
<organism evidence="6 7">
    <name type="scientific">Thiohalocapsa marina</name>
    <dbReference type="NCBI Taxonomy" id="424902"/>
    <lineage>
        <taxon>Bacteria</taxon>
        <taxon>Pseudomonadati</taxon>
        <taxon>Pseudomonadota</taxon>
        <taxon>Gammaproteobacteria</taxon>
        <taxon>Chromatiales</taxon>
        <taxon>Chromatiaceae</taxon>
        <taxon>Thiohalocapsa</taxon>
    </lineage>
</organism>
<proteinExistence type="predicted"/>
<dbReference type="GO" id="GO:0008168">
    <property type="term" value="F:methyltransferase activity"/>
    <property type="evidence" value="ECO:0007669"/>
    <property type="project" value="UniProtKB-KW"/>
</dbReference>
<keyword evidence="6" id="KW-0808">Transferase</keyword>